<dbReference type="InterPro" id="IPR012677">
    <property type="entry name" value="Nucleotide-bd_a/b_plait_sf"/>
</dbReference>
<proteinExistence type="predicted"/>
<feature type="region of interest" description="Disordered" evidence="3">
    <location>
        <begin position="142"/>
        <end position="277"/>
    </location>
</feature>
<protein>
    <recommendedName>
        <fullName evidence="4">RRM domain-containing protein</fullName>
    </recommendedName>
</protein>
<evidence type="ECO:0000313" key="5">
    <source>
        <dbReference type="EMBL" id="ORZ37829.1"/>
    </source>
</evidence>
<feature type="compositionally biased region" description="Pro residues" evidence="3">
    <location>
        <begin position="145"/>
        <end position="155"/>
    </location>
</feature>
<dbReference type="InterPro" id="IPR035979">
    <property type="entry name" value="RBD_domain_sf"/>
</dbReference>
<feature type="region of interest" description="Disordered" evidence="3">
    <location>
        <begin position="1"/>
        <end position="67"/>
    </location>
</feature>
<keyword evidence="6" id="KW-1185">Reference proteome</keyword>
<dbReference type="OrthoDB" id="6730379at2759"/>
<sequence>MMNSKAVASGTRSISPQPQDPPQAQHQHRCGPGSPSLPFDSESESGTEPPTSTPMSTMSHQELQHHHERLLSRLSGAILHDPTCAVPLIRFLCNRINSNPQLQVPTLLAALDLVEDWSNSARKPTSLRPQESPVSVAIAFRQPFQPSPPPLPPQPAEASSGQDRNHSHSNSQEQQDRLVPCHDVYSPSPSPPPSDLAWQNEATIVSDQDDESQLPNSPAQAVTPVSRMPASALPHSSSPLESFPFPRSQRPSRSSLSSTGITSSAPYPGPSRSAVPLPAAAPEPVAVQPFEAPAPVSGSDHDLDPHMESSDAAHDGHHHAISLPSATLSGLPISKLIRLLHVYAINLPHDMDEFDLRRSLRRFGKIDDLRLPKLNRNEPQHAGYAYVKFATADAASKICEQSALGKVVVKGHPITITMRREEVQHMERPTASLFLANVWDVTEEDLVGIFHLFGEVERCDYLGDRGMAYIHFTDLNAARTAIMHLQGLTINAAYIRVEYARPSKSSQTLVTDSGSATGRRNFTLPPPPPPRLPLPNVALPRSSHLPLPAPPPAYPNHPVNHPTHSQHGHALHAPVHAQLPLPPPPPPPASHVHVLYYQQPPQQHWYAHQPLEQPSYAGVSGHAQTRGHGKSVHRGRGRGRQR</sequence>
<organism evidence="5 6">
    <name type="scientific">Catenaria anguillulae PL171</name>
    <dbReference type="NCBI Taxonomy" id="765915"/>
    <lineage>
        <taxon>Eukaryota</taxon>
        <taxon>Fungi</taxon>
        <taxon>Fungi incertae sedis</taxon>
        <taxon>Blastocladiomycota</taxon>
        <taxon>Blastocladiomycetes</taxon>
        <taxon>Blastocladiales</taxon>
        <taxon>Catenariaceae</taxon>
        <taxon>Catenaria</taxon>
    </lineage>
</organism>
<dbReference type="InterPro" id="IPR000504">
    <property type="entry name" value="RRM_dom"/>
</dbReference>
<evidence type="ECO:0000256" key="3">
    <source>
        <dbReference type="SAM" id="MobiDB-lite"/>
    </source>
</evidence>
<dbReference type="PROSITE" id="PS50102">
    <property type="entry name" value="RRM"/>
    <property type="match status" value="2"/>
</dbReference>
<feature type="region of interest" description="Disordered" evidence="3">
    <location>
        <begin position="290"/>
        <end position="318"/>
    </location>
</feature>
<gene>
    <name evidence="5" type="ORF">BCR44DRAFT_219715</name>
</gene>
<feature type="compositionally biased region" description="Pro residues" evidence="3">
    <location>
        <begin position="524"/>
        <end position="533"/>
    </location>
</feature>
<name>A0A1Y2HTH7_9FUNG</name>
<dbReference type="InterPro" id="IPR050502">
    <property type="entry name" value="Euk_RNA-bind_prot"/>
</dbReference>
<dbReference type="CDD" id="cd00590">
    <property type="entry name" value="RRM_SF"/>
    <property type="match status" value="2"/>
</dbReference>
<feature type="compositionally biased region" description="Low complexity" evidence="3">
    <location>
        <begin position="534"/>
        <end position="546"/>
    </location>
</feature>
<dbReference type="Gene3D" id="3.30.70.330">
    <property type="match status" value="2"/>
</dbReference>
<reference evidence="5 6" key="1">
    <citation type="submission" date="2016-07" db="EMBL/GenBank/DDBJ databases">
        <title>Pervasive Adenine N6-methylation of Active Genes in Fungi.</title>
        <authorList>
            <consortium name="DOE Joint Genome Institute"/>
            <person name="Mondo S.J."/>
            <person name="Dannebaum R.O."/>
            <person name="Kuo R.C."/>
            <person name="Labutti K."/>
            <person name="Haridas S."/>
            <person name="Kuo A."/>
            <person name="Salamov A."/>
            <person name="Ahrendt S.R."/>
            <person name="Lipzen A."/>
            <person name="Sullivan W."/>
            <person name="Andreopoulos W.B."/>
            <person name="Clum A."/>
            <person name="Lindquist E."/>
            <person name="Daum C."/>
            <person name="Ramamoorthy G.K."/>
            <person name="Gryganskyi A."/>
            <person name="Culley D."/>
            <person name="Magnuson J.K."/>
            <person name="James T.Y."/>
            <person name="O'Malley M.A."/>
            <person name="Stajich J.E."/>
            <person name="Spatafora J.W."/>
            <person name="Visel A."/>
            <person name="Grigoriev I.V."/>
        </authorList>
    </citation>
    <scope>NUCLEOTIDE SEQUENCE [LARGE SCALE GENOMIC DNA]</scope>
    <source>
        <strain evidence="5 6">PL171</strain>
    </source>
</reference>
<evidence type="ECO:0000313" key="6">
    <source>
        <dbReference type="Proteomes" id="UP000193411"/>
    </source>
</evidence>
<evidence type="ECO:0000256" key="1">
    <source>
        <dbReference type="ARBA" id="ARBA00022884"/>
    </source>
</evidence>
<dbReference type="PANTHER" id="PTHR48025">
    <property type="entry name" value="OS02G0815200 PROTEIN"/>
    <property type="match status" value="1"/>
</dbReference>
<accession>A0A1Y2HTH7</accession>
<feature type="compositionally biased region" description="Polar residues" evidence="3">
    <location>
        <begin position="505"/>
        <end position="520"/>
    </location>
</feature>
<dbReference type="STRING" id="765915.A0A1Y2HTH7"/>
<keyword evidence="1 2" id="KW-0694">RNA-binding</keyword>
<dbReference type="EMBL" id="MCFL01000011">
    <property type="protein sequence ID" value="ORZ37829.1"/>
    <property type="molecule type" value="Genomic_DNA"/>
</dbReference>
<evidence type="ECO:0000256" key="2">
    <source>
        <dbReference type="PROSITE-ProRule" id="PRU00176"/>
    </source>
</evidence>
<dbReference type="AlphaFoldDB" id="A0A1Y2HTH7"/>
<dbReference type="SUPFAM" id="SSF54928">
    <property type="entry name" value="RNA-binding domain, RBD"/>
    <property type="match status" value="2"/>
</dbReference>
<evidence type="ECO:0000259" key="4">
    <source>
        <dbReference type="PROSITE" id="PS50102"/>
    </source>
</evidence>
<feature type="region of interest" description="Disordered" evidence="3">
    <location>
        <begin position="505"/>
        <end position="571"/>
    </location>
</feature>
<dbReference type="GO" id="GO:0003729">
    <property type="term" value="F:mRNA binding"/>
    <property type="evidence" value="ECO:0007669"/>
    <property type="project" value="TreeGrafter"/>
</dbReference>
<comment type="caution">
    <text evidence="5">The sequence shown here is derived from an EMBL/GenBank/DDBJ whole genome shotgun (WGS) entry which is preliminary data.</text>
</comment>
<dbReference type="SMART" id="SM00360">
    <property type="entry name" value="RRM"/>
    <property type="match status" value="2"/>
</dbReference>
<feature type="compositionally biased region" description="Polar residues" evidence="3">
    <location>
        <begin position="157"/>
        <end position="173"/>
    </location>
</feature>
<dbReference type="Pfam" id="PF00076">
    <property type="entry name" value="RRM_1"/>
    <property type="match status" value="2"/>
</dbReference>
<dbReference type="Proteomes" id="UP000193411">
    <property type="component" value="Unassembled WGS sequence"/>
</dbReference>
<feature type="region of interest" description="Disordered" evidence="3">
    <location>
        <begin position="615"/>
        <end position="642"/>
    </location>
</feature>
<feature type="compositionally biased region" description="Basic and acidic residues" evidence="3">
    <location>
        <begin position="299"/>
        <end position="315"/>
    </location>
</feature>
<feature type="domain" description="RRM" evidence="4">
    <location>
        <begin position="431"/>
        <end position="502"/>
    </location>
</feature>
<dbReference type="PANTHER" id="PTHR48025:SF1">
    <property type="entry name" value="RRM DOMAIN-CONTAINING PROTEIN"/>
    <property type="match status" value="1"/>
</dbReference>
<feature type="domain" description="RRM" evidence="4">
    <location>
        <begin position="340"/>
        <end position="421"/>
    </location>
</feature>
<feature type="compositionally biased region" description="Basic residues" evidence="3">
    <location>
        <begin position="625"/>
        <end position="642"/>
    </location>
</feature>
<feature type="compositionally biased region" description="Low complexity" evidence="3">
    <location>
        <begin position="44"/>
        <end position="61"/>
    </location>
</feature>
<feature type="compositionally biased region" description="Low complexity" evidence="3">
    <location>
        <begin position="229"/>
        <end position="264"/>
    </location>
</feature>